<dbReference type="Proteomes" id="UP001207742">
    <property type="component" value="Unassembled WGS sequence"/>
</dbReference>
<accession>A0ABT3IP35</accession>
<evidence type="ECO:0008006" key="3">
    <source>
        <dbReference type="Google" id="ProtNLM"/>
    </source>
</evidence>
<proteinExistence type="predicted"/>
<dbReference type="RefSeq" id="WP_264732463.1">
    <property type="nucleotide sequence ID" value="NZ_JAPDNR010000001.1"/>
</dbReference>
<keyword evidence="2" id="KW-1185">Reference proteome</keyword>
<name>A0ABT3IP35_9BACT</name>
<organism evidence="1 2">
    <name type="scientific">Chitinophaga nivalis</name>
    <dbReference type="NCBI Taxonomy" id="2991709"/>
    <lineage>
        <taxon>Bacteria</taxon>
        <taxon>Pseudomonadati</taxon>
        <taxon>Bacteroidota</taxon>
        <taxon>Chitinophagia</taxon>
        <taxon>Chitinophagales</taxon>
        <taxon>Chitinophagaceae</taxon>
        <taxon>Chitinophaga</taxon>
    </lineage>
</organism>
<comment type="caution">
    <text evidence="1">The sequence shown here is derived from an EMBL/GenBank/DDBJ whole genome shotgun (WGS) entry which is preliminary data.</text>
</comment>
<gene>
    <name evidence="1" type="ORF">OL497_17650</name>
</gene>
<evidence type="ECO:0000313" key="2">
    <source>
        <dbReference type="Proteomes" id="UP001207742"/>
    </source>
</evidence>
<reference evidence="1 2" key="1">
    <citation type="submission" date="2022-10" db="EMBL/GenBank/DDBJ databases">
        <title>Chitinophaga nivalis PC15 sp. nov., isolated from Pyeongchang county, South Korea.</title>
        <authorList>
            <person name="Trinh H.N."/>
        </authorList>
    </citation>
    <scope>NUCLEOTIDE SEQUENCE [LARGE SCALE GENOMIC DNA]</scope>
    <source>
        <strain evidence="1 2">PC14</strain>
    </source>
</reference>
<dbReference type="EMBL" id="JAPDNS010000002">
    <property type="protein sequence ID" value="MCW3485734.1"/>
    <property type="molecule type" value="Genomic_DNA"/>
</dbReference>
<evidence type="ECO:0000313" key="1">
    <source>
        <dbReference type="EMBL" id="MCW3485734.1"/>
    </source>
</evidence>
<sequence>MIVNTSSPYPFFSKGQQLKSTSLTGIVNYAEQESEDTRIYLEGRGVFYGLTLDWQETSNTLRLLPGTAVTSDGLLFVLDDALTFSRAKTEEQLPLSGQQVNIRRLVTGNTEGEPLATVLAEKDYIVVLVSTRKDSPQSSCLYGYNSNEITREVQAEAVLIAKTELDKFDRQKWFPQITPVLEGDGPAVHRFGYQNENAGITFDSFINWSTVADGFKRVCTEAEAGIGEAYRKLYALVQPLLLPDNTDNPFDGLAASLAAVRQQLDNNDKWLPWWYDYCKELVSAYEEFANSDFFNTVLVSFPDKKAFPGYIALGPANTDSPADGRIDINDYRMGLFHLPSADVNSAIIETARLFITRMKQLVLQSNTVFSATVKFPDKVHIIPDEGIHLPLSRRSIPYYYVKTTDWPRFWNPAVMRRGRVPVIPGMVDTVDNKLMWNDINAYTFFRIQGHHGVAAMKIEEDIAAERKKYHLPFDIKIVYLGTPESMQELIKDKSAHFTDLGVMLEDIVYDLRAGWNCANTWEDKIFPGGFNRAQIGQMFENLASYISGQGVGWEKKLCDQLCDEKKRPSCINFMSGLNAVSEEYVRRKSELLNNLLFTHFAKKHPGLEHTGGVPKGGTLVLVCDQNIKDTVASSEMMDIVKLVASQDDQERATGQEKAAALLDYKVVADFCLPYTCCSKVPAIQVVFEQLVPQAYFKMEAIRISEPSDAKAGTSYQLELDNQSLYATAFHWELYDYNGVLLEEKDTTLVSEQVTFPISLSQGVTYKVKLTASKESLNSTYEQTIDICPQGIGHMLTSSGEDTAEWKWKEGDLELPLERLVLGGVFHLYKETTAGITKIPADQYHISWDEGLLTGKLQVKKPEIGNYNLEYSFPDITDCTAKATLTVTVVVDTAIMDTRIKRYRDVVKEAAGSSTEPWFVETKKFLDKKGSDTVLTTDYTTLLKVLTPTTPPKKQKAAAATSPLELLLYNATAYYIDQLLTSVPGEIFPAAKKPLADAAVMMKGYDKDLVKWNAVWTTVEITRPDNEATIAAYNDIFKP</sequence>
<protein>
    <recommendedName>
        <fullName evidence="3">PKD domain-containing protein</fullName>
    </recommendedName>
</protein>